<organism evidence="1 2">
    <name type="scientific">Mycena indigotica</name>
    <dbReference type="NCBI Taxonomy" id="2126181"/>
    <lineage>
        <taxon>Eukaryota</taxon>
        <taxon>Fungi</taxon>
        <taxon>Dikarya</taxon>
        <taxon>Basidiomycota</taxon>
        <taxon>Agaricomycotina</taxon>
        <taxon>Agaricomycetes</taxon>
        <taxon>Agaricomycetidae</taxon>
        <taxon>Agaricales</taxon>
        <taxon>Marasmiineae</taxon>
        <taxon>Mycenaceae</taxon>
        <taxon>Mycena</taxon>
    </lineage>
</organism>
<sequence>MISARCVARQTRLQSTSAPFKSPITILEAAPPPFLPAKLYKRLGPKSSKLLAGYAHAKDTHTIFFYHNPDVPHSVAQLDVLKQAHAQKEVTRVPHAPLRFRLAIHHGALSQPMISALLEASKQPWLDFVVPRLRNRPDVTQAAFSGDYAKLSAILAEDWQNTVMFPISVVYTRRDSARGFHSDPETTGNAAKPVKTGKKRFWPVPDKEGRIFAPSPPPIYVGPTAGTRTVIWLQYERRKIIGRGQLGQLKGAERLYLKD</sequence>
<dbReference type="OrthoDB" id="10537477at2759"/>
<dbReference type="RefSeq" id="XP_037224468.1">
    <property type="nucleotide sequence ID" value="XM_037359373.1"/>
</dbReference>
<gene>
    <name evidence="1" type="ORF">MIND_00249100</name>
</gene>
<keyword evidence="2" id="KW-1185">Reference proteome</keyword>
<dbReference type="AlphaFoldDB" id="A0A8H6T7J6"/>
<proteinExistence type="predicted"/>
<dbReference type="EMBL" id="JACAZF010000002">
    <property type="protein sequence ID" value="KAF7312360.1"/>
    <property type="molecule type" value="Genomic_DNA"/>
</dbReference>
<name>A0A8H6T7J6_9AGAR</name>
<reference evidence="1" key="1">
    <citation type="submission" date="2020-05" db="EMBL/GenBank/DDBJ databases">
        <title>Mycena genomes resolve the evolution of fungal bioluminescence.</title>
        <authorList>
            <person name="Tsai I.J."/>
        </authorList>
    </citation>
    <scope>NUCLEOTIDE SEQUENCE</scope>
    <source>
        <strain evidence="1">171206Taipei</strain>
    </source>
</reference>
<dbReference type="GeneID" id="59341889"/>
<dbReference type="Proteomes" id="UP000636479">
    <property type="component" value="Unassembled WGS sequence"/>
</dbReference>
<protein>
    <submittedName>
        <fullName evidence="1">Uncharacterized protein</fullName>
    </submittedName>
</protein>
<evidence type="ECO:0000313" key="2">
    <source>
        <dbReference type="Proteomes" id="UP000636479"/>
    </source>
</evidence>
<comment type="caution">
    <text evidence="1">The sequence shown here is derived from an EMBL/GenBank/DDBJ whole genome shotgun (WGS) entry which is preliminary data.</text>
</comment>
<accession>A0A8H6T7J6</accession>
<evidence type="ECO:0000313" key="1">
    <source>
        <dbReference type="EMBL" id="KAF7312360.1"/>
    </source>
</evidence>